<proteinExistence type="predicted"/>
<evidence type="ECO:0000313" key="2">
    <source>
        <dbReference type="EMBL" id="UOG77191.1"/>
    </source>
</evidence>
<name>A0ABY4D4I6_9BACT</name>
<reference evidence="2 3" key="1">
    <citation type="submission" date="2022-03" db="EMBL/GenBank/DDBJ databases">
        <title>Hymenobactersp. isolated from the air.</title>
        <authorList>
            <person name="Won M."/>
            <person name="Kwon S.-W."/>
        </authorList>
    </citation>
    <scope>NUCLEOTIDE SEQUENCE [LARGE SCALE GENOMIC DNA]</scope>
    <source>
        <strain evidence="2 3">KACC 21982</strain>
    </source>
</reference>
<feature type="chain" id="PRO_5045346140" evidence="1">
    <location>
        <begin position="18"/>
        <end position="199"/>
    </location>
</feature>
<protein>
    <submittedName>
        <fullName evidence="2">DUF1579 domain-containing protein</fullName>
    </submittedName>
</protein>
<dbReference type="EMBL" id="CP094669">
    <property type="protein sequence ID" value="UOG77191.1"/>
    <property type="molecule type" value="Genomic_DNA"/>
</dbReference>
<keyword evidence="3" id="KW-1185">Reference proteome</keyword>
<organism evidence="2 3">
    <name type="scientific">Hymenobacter tibetensis</name>
    <dbReference type="NCBI Taxonomy" id="497967"/>
    <lineage>
        <taxon>Bacteria</taxon>
        <taxon>Pseudomonadati</taxon>
        <taxon>Bacteroidota</taxon>
        <taxon>Cytophagia</taxon>
        <taxon>Cytophagales</taxon>
        <taxon>Hymenobacteraceae</taxon>
        <taxon>Hymenobacter</taxon>
    </lineage>
</organism>
<dbReference type="Proteomes" id="UP000831113">
    <property type="component" value="Chromosome"/>
</dbReference>
<dbReference type="Pfam" id="PF07617">
    <property type="entry name" value="DUF1579"/>
    <property type="match status" value="1"/>
</dbReference>
<accession>A0ABY4D4I6</accession>
<evidence type="ECO:0000313" key="3">
    <source>
        <dbReference type="Proteomes" id="UP000831113"/>
    </source>
</evidence>
<dbReference type="InterPro" id="IPR011473">
    <property type="entry name" value="DUF1579"/>
</dbReference>
<sequence>MVLLVAIWALAPAVGLAQVKPAVPAAKANQTSPMQQMLDLSHPGPNHALLGTLAGTWHFQDMKLAFVQGTLSRKPIYNGRFYMVEIIGGRLQVPVGGGRMQDESYQGLQLEGYDNAQLKFVTTAINNHIGSNTELQTGTYDVAAKALTYEWDSELIQGQPKHNRRVLKMIDSNRYTEVYYDVQNGKATPVRTLEYTRSN</sequence>
<dbReference type="RefSeq" id="WP_243802776.1">
    <property type="nucleotide sequence ID" value="NZ_CP094669.1"/>
</dbReference>
<feature type="signal peptide" evidence="1">
    <location>
        <begin position="1"/>
        <end position="17"/>
    </location>
</feature>
<evidence type="ECO:0000256" key="1">
    <source>
        <dbReference type="SAM" id="SignalP"/>
    </source>
</evidence>
<gene>
    <name evidence="2" type="ORF">MTX78_11445</name>
</gene>
<keyword evidence="1" id="KW-0732">Signal</keyword>